<feature type="compositionally biased region" description="Basic residues" evidence="1">
    <location>
        <begin position="13"/>
        <end position="22"/>
    </location>
</feature>
<feature type="region of interest" description="Disordered" evidence="1">
    <location>
        <begin position="1"/>
        <end position="85"/>
    </location>
</feature>
<evidence type="ECO:0000313" key="3">
    <source>
        <dbReference type="Proteomes" id="UP001222325"/>
    </source>
</evidence>
<dbReference type="AlphaFoldDB" id="A0AAD6U1P8"/>
<comment type="caution">
    <text evidence="2">The sequence shown here is derived from an EMBL/GenBank/DDBJ whole genome shotgun (WGS) entry which is preliminary data.</text>
</comment>
<accession>A0AAD6U1P8</accession>
<organism evidence="2 3">
    <name type="scientific">Mycena belliarum</name>
    <dbReference type="NCBI Taxonomy" id="1033014"/>
    <lineage>
        <taxon>Eukaryota</taxon>
        <taxon>Fungi</taxon>
        <taxon>Dikarya</taxon>
        <taxon>Basidiomycota</taxon>
        <taxon>Agaricomycotina</taxon>
        <taxon>Agaricomycetes</taxon>
        <taxon>Agaricomycetidae</taxon>
        <taxon>Agaricales</taxon>
        <taxon>Marasmiineae</taxon>
        <taxon>Mycenaceae</taxon>
        <taxon>Mycena</taxon>
    </lineage>
</organism>
<feature type="compositionally biased region" description="Polar residues" evidence="1">
    <location>
        <begin position="1"/>
        <end position="12"/>
    </location>
</feature>
<sequence length="85" mass="9575">MGFFSTSKTSHTSARRGHRSIFHRVDKDRRAGGLKASLANPNTTSRGRKNAKSELHAMGRSAHVPFMTKVRRSLGMRSTPRRKRV</sequence>
<name>A0AAD6U1P8_9AGAR</name>
<dbReference type="InterPro" id="IPR018824">
    <property type="entry name" value="Conidiation-specific_6"/>
</dbReference>
<gene>
    <name evidence="2" type="ORF">B0H15DRAFT_843096</name>
</gene>
<keyword evidence="3" id="KW-1185">Reference proteome</keyword>
<evidence type="ECO:0000256" key="1">
    <source>
        <dbReference type="SAM" id="MobiDB-lite"/>
    </source>
</evidence>
<dbReference type="Proteomes" id="UP001222325">
    <property type="component" value="Unassembled WGS sequence"/>
</dbReference>
<protein>
    <submittedName>
        <fullName evidence="2">Uncharacterized protein</fullName>
    </submittedName>
</protein>
<proteinExistence type="predicted"/>
<dbReference type="Pfam" id="PF10346">
    <property type="entry name" value="Con-6"/>
    <property type="match status" value="1"/>
</dbReference>
<evidence type="ECO:0000313" key="2">
    <source>
        <dbReference type="EMBL" id="KAJ7087218.1"/>
    </source>
</evidence>
<dbReference type="EMBL" id="JARJCN010000029">
    <property type="protein sequence ID" value="KAJ7087218.1"/>
    <property type="molecule type" value="Genomic_DNA"/>
</dbReference>
<reference evidence="2" key="1">
    <citation type="submission" date="2023-03" db="EMBL/GenBank/DDBJ databases">
        <title>Massive genome expansion in bonnet fungi (Mycena s.s.) driven by repeated elements and novel gene families across ecological guilds.</title>
        <authorList>
            <consortium name="Lawrence Berkeley National Laboratory"/>
            <person name="Harder C.B."/>
            <person name="Miyauchi S."/>
            <person name="Viragh M."/>
            <person name="Kuo A."/>
            <person name="Thoen E."/>
            <person name="Andreopoulos B."/>
            <person name="Lu D."/>
            <person name="Skrede I."/>
            <person name="Drula E."/>
            <person name="Henrissat B."/>
            <person name="Morin E."/>
            <person name="Kohler A."/>
            <person name="Barry K."/>
            <person name="LaButti K."/>
            <person name="Morin E."/>
            <person name="Salamov A."/>
            <person name="Lipzen A."/>
            <person name="Mereny Z."/>
            <person name="Hegedus B."/>
            <person name="Baldrian P."/>
            <person name="Stursova M."/>
            <person name="Weitz H."/>
            <person name="Taylor A."/>
            <person name="Grigoriev I.V."/>
            <person name="Nagy L.G."/>
            <person name="Martin F."/>
            <person name="Kauserud H."/>
        </authorList>
    </citation>
    <scope>NUCLEOTIDE SEQUENCE</scope>
    <source>
        <strain evidence="2">CBHHK173m</strain>
    </source>
</reference>
<feature type="compositionally biased region" description="Basic residues" evidence="1">
    <location>
        <begin position="69"/>
        <end position="85"/>
    </location>
</feature>